<dbReference type="InterPro" id="IPR010056">
    <property type="entry name" value="Phage_rep_org__N"/>
</dbReference>
<gene>
    <name evidence="6" type="ORF">CQ394_07865</name>
</gene>
<feature type="compositionally biased region" description="Basic and acidic residues" evidence="3">
    <location>
        <begin position="306"/>
        <end position="315"/>
    </location>
</feature>
<feature type="domain" description="DnaB/C C-terminal" evidence="4">
    <location>
        <begin position="260"/>
        <end position="295"/>
    </location>
</feature>
<protein>
    <submittedName>
        <fullName evidence="6">Phage replisome organizer</fullName>
    </submittedName>
</protein>
<dbReference type="Proteomes" id="UP000220840">
    <property type="component" value="Unassembled WGS sequence"/>
</dbReference>
<evidence type="ECO:0000256" key="2">
    <source>
        <dbReference type="SAM" id="Coils"/>
    </source>
</evidence>
<dbReference type="PANTHER" id="PTHR37293">
    <property type="entry name" value="PHAGE REPLICATION PROTEIN-RELATED"/>
    <property type="match status" value="1"/>
</dbReference>
<evidence type="ECO:0000313" key="6">
    <source>
        <dbReference type="EMBL" id="PEG31606.1"/>
    </source>
</evidence>
<feature type="coiled-coil region" evidence="2">
    <location>
        <begin position="107"/>
        <end position="158"/>
    </location>
</feature>
<comment type="similarity">
    <text evidence="1">Belongs to the DnaB/DnaD family.</text>
</comment>
<evidence type="ECO:0000256" key="1">
    <source>
        <dbReference type="ARBA" id="ARBA00093462"/>
    </source>
</evidence>
<comment type="caution">
    <text evidence="6">The sequence shown here is derived from an EMBL/GenBank/DDBJ whole genome shotgun (WGS) entry which is preliminary data.</text>
</comment>
<evidence type="ECO:0000259" key="4">
    <source>
        <dbReference type="Pfam" id="PF07261"/>
    </source>
</evidence>
<evidence type="ECO:0000256" key="3">
    <source>
        <dbReference type="SAM" id="MobiDB-lite"/>
    </source>
</evidence>
<evidence type="ECO:0000313" key="7">
    <source>
        <dbReference type="Proteomes" id="UP000220840"/>
    </source>
</evidence>
<organism evidence="6 7">
    <name type="scientific">Clostridium neonatale</name>
    <dbReference type="NCBI Taxonomy" id="137838"/>
    <lineage>
        <taxon>Bacteria</taxon>
        <taxon>Bacillati</taxon>
        <taxon>Bacillota</taxon>
        <taxon>Clostridia</taxon>
        <taxon>Eubacteriales</taxon>
        <taxon>Clostridiaceae</taxon>
        <taxon>Clostridium</taxon>
    </lineage>
</organism>
<dbReference type="Pfam" id="PF09681">
    <property type="entry name" value="Phage_rep_org_N"/>
    <property type="match status" value="1"/>
</dbReference>
<dbReference type="Gene3D" id="1.10.10.630">
    <property type="entry name" value="DnaD domain-like"/>
    <property type="match status" value="1"/>
</dbReference>
<dbReference type="PANTHER" id="PTHR37293:SF7">
    <property type="entry name" value="HYPOTHETICAL PHAGE PROTEIN"/>
    <property type="match status" value="1"/>
</dbReference>
<feature type="region of interest" description="Disordered" evidence="3">
    <location>
        <begin position="292"/>
        <end position="342"/>
    </location>
</feature>
<dbReference type="Pfam" id="PF07261">
    <property type="entry name" value="DnaB_2"/>
    <property type="match status" value="1"/>
</dbReference>
<reference evidence="6 7" key="1">
    <citation type="submission" date="2017-10" db="EMBL/GenBank/DDBJ databases">
        <title>Effective Description of Clostridium neonatale sp. nov. linked to necrotizing enterocolitis in neonates and a clarification of species assignable to the genus Clostridium (Prazmowski 1880) emend. Lawson and Rainey 2016.</title>
        <authorList>
            <person name="Bernard K."/>
            <person name="Burdz T."/>
            <person name="Wiebe D."/>
            <person name="Balcewich B."/>
            <person name="Alfa M."/>
            <person name="Bernier A.-M."/>
        </authorList>
    </citation>
    <scope>NUCLEOTIDE SEQUENCE [LARGE SCALE GENOMIC DNA]</scope>
    <source>
        <strain evidence="6 7">LCDC99A005</strain>
    </source>
</reference>
<dbReference type="InterPro" id="IPR034829">
    <property type="entry name" value="DnaD-like_sf"/>
</dbReference>
<sequence>MAEERWFKVRTNIFNDPKMKIIADHDEGDFIEGIWFRTLCLAGIVNDGGYLYINEDIPYTLKTLAIEFNKPYEKVKLSMKVLIKLQMIELTEDKFYVVKNWTKYQNVDALEKQRIETNKRVAKHRAKKKFEEEKKKNLKTQNDEVETINEHKEEYVEEDNIKCDIEILKDNILSNDDVTTSNVTVTAGNVTVTDKIENKTQTKNEKKSEIDNISNKKLNGELSENCIKLTKYYETITGKIGTLDYGKLRLAICMHGVDNVKNAIDKSIEVEKYDFNYINGILKNWKRDGYPNLNQKEGGHKNGGRFNREGDEQNKNEFAGFKPKKPRVLTEEERKKTETILI</sequence>
<accession>A0A2A7MIV6</accession>
<feature type="domain" description="Phage replisome organiser N-terminal" evidence="5">
    <location>
        <begin position="6"/>
        <end position="125"/>
    </location>
</feature>
<dbReference type="SUPFAM" id="SSF158499">
    <property type="entry name" value="DnaD domain-like"/>
    <property type="match status" value="1"/>
</dbReference>
<dbReference type="RefSeq" id="WP_058295761.1">
    <property type="nucleotide sequence ID" value="NZ_CAMRXG010000052.1"/>
</dbReference>
<proteinExistence type="inferred from homology"/>
<dbReference type="AlphaFoldDB" id="A0A2A7MIV6"/>
<keyword evidence="7" id="KW-1185">Reference proteome</keyword>
<dbReference type="EMBL" id="PDCJ01000001">
    <property type="protein sequence ID" value="PEG31606.1"/>
    <property type="molecule type" value="Genomic_DNA"/>
</dbReference>
<dbReference type="InterPro" id="IPR053162">
    <property type="entry name" value="DnaD"/>
</dbReference>
<name>A0A2A7MIV6_9CLOT</name>
<dbReference type="STRING" id="137838.GCA_001458595_03044"/>
<dbReference type="OrthoDB" id="3199595at2"/>
<feature type="compositionally biased region" description="Basic and acidic residues" evidence="3">
    <location>
        <begin position="328"/>
        <end position="342"/>
    </location>
</feature>
<dbReference type="NCBIfam" id="TIGR01446">
    <property type="entry name" value="DnaD_dom"/>
    <property type="match status" value="1"/>
</dbReference>
<evidence type="ECO:0000259" key="5">
    <source>
        <dbReference type="Pfam" id="PF09681"/>
    </source>
</evidence>
<dbReference type="NCBIfam" id="TIGR01714">
    <property type="entry name" value="phage_rep_org_N"/>
    <property type="match status" value="1"/>
</dbReference>
<dbReference type="InterPro" id="IPR006343">
    <property type="entry name" value="DnaB/C_C"/>
</dbReference>
<keyword evidence="2" id="KW-0175">Coiled coil</keyword>